<gene>
    <name evidence="2" type="ORF">G8E00_13360</name>
</gene>
<accession>A0A6G8RY77</accession>
<dbReference type="AlphaFoldDB" id="A0A6G8RY77"/>
<protein>
    <submittedName>
        <fullName evidence="2">Glycosyltransferase family 2 protein</fullName>
    </submittedName>
</protein>
<dbReference type="GO" id="GO:0016491">
    <property type="term" value="F:oxidoreductase activity"/>
    <property type="evidence" value="ECO:0007669"/>
    <property type="project" value="InterPro"/>
</dbReference>
<dbReference type="EMBL" id="CP049801">
    <property type="protein sequence ID" value="QIO06857.1"/>
    <property type="molecule type" value="Genomic_DNA"/>
</dbReference>
<evidence type="ECO:0000313" key="3">
    <source>
        <dbReference type="Proteomes" id="UP000502297"/>
    </source>
</evidence>
<dbReference type="RefSeq" id="WP_166225349.1">
    <property type="nucleotide sequence ID" value="NZ_CP049801.1"/>
</dbReference>
<organism evidence="2 3">
    <name type="scientific">Acinetobacter shaoyimingii</name>
    <dbReference type="NCBI Taxonomy" id="2715164"/>
    <lineage>
        <taxon>Bacteria</taxon>
        <taxon>Pseudomonadati</taxon>
        <taxon>Pseudomonadota</taxon>
        <taxon>Gammaproteobacteria</taxon>
        <taxon>Moraxellales</taxon>
        <taxon>Moraxellaceae</taxon>
        <taxon>Acinetobacter</taxon>
    </lineage>
</organism>
<dbReference type="Gene3D" id="3.90.550.10">
    <property type="entry name" value="Spore Coat Polysaccharide Biosynthesis Protein SpsA, Chain A"/>
    <property type="match status" value="1"/>
</dbReference>
<dbReference type="KEGG" id="asha:G8E00_13360"/>
<evidence type="ECO:0000259" key="1">
    <source>
        <dbReference type="PROSITE" id="PS00498"/>
    </source>
</evidence>
<dbReference type="PROSITE" id="PS00498">
    <property type="entry name" value="TYROSINASE_2"/>
    <property type="match status" value="1"/>
</dbReference>
<dbReference type="Pfam" id="PF00535">
    <property type="entry name" value="Glycos_transf_2"/>
    <property type="match status" value="1"/>
</dbReference>
<reference evidence="2 3" key="1">
    <citation type="submission" date="2020-03" db="EMBL/GenBank/DDBJ databases">
        <authorList>
            <person name="Zhu W."/>
        </authorList>
    </citation>
    <scope>NUCLEOTIDE SEQUENCE [LARGE SCALE GENOMIC DNA]</scope>
    <source>
        <strain evidence="2 3">323-1</strain>
    </source>
</reference>
<dbReference type="InterPro" id="IPR002227">
    <property type="entry name" value="Tyrosinase_Cu-bd"/>
</dbReference>
<dbReference type="PANTHER" id="PTHR43179:SF7">
    <property type="entry name" value="RHAMNOSYLTRANSFERASE WBBL"/>
    <property type="match status" value="1"/>
</dbReference>
<dbReference type="SUPFAM" id="SSF53448">
    <property type="entry name" value="Nucleotide-diphospho-sugar transferases"/>
    <property type="match status" value="1"/>
</dbReference>
<dbReference type="PANTHER" id="PTHR43179">
    <property type="entry name" value="RHAMNOSYLTRANSFERASE WBBL"/>
    <property type="match status" value="1"/>
</dbReference>
<name>A0A6G8RY77_9GAMM</name>
<keyword evidence="3" id="KW-1185">Reference proteome</keyword>
<dbReference type="Proteomes" id="UP000502297">
    <property type="component" value="Chromosome"/>
</dbReference>
<dbReference type="GO" id="GO:0016740">
    <property type="term" value="F:transferase activity"/>
    <property type="evidence" value="ECO:0007669"/>
    <property type="project" value="UniProtKB-KW"/>
</dbReference>
<sequence>MQLSILIVNENTENLIENFLLELKQQSLALNTYEIIIANRYNNQSLKDSINSNLTLNGLNIKVLEVEHDLGFGAAINHAAQHVLGDTLLIINPAVHIPQRDYLVQLLKHAENIDHYGLMSTRVIDRYNQDISTHLLYEFNHDLGFENQINWFSRDLLLIKKTVFEQISGFDPDFYQYHEDQDLSLRIKLLQLPLIKLNDLEVRLNDSKPKPCLSYSFYQTWFKSKILFAYKHFTSYDYVRLLYQLELKSTKRSKIYSILCLTGITTFQHKKVKWTAIRDSIHKTINESAQWLYLKK</sequence>
<feature type="domain" description="Tyrosinase copper-binding" evidence="1">
    <location>
        <begin position="171"/>
        <end position="182"/>
    </location>
</feature>
<dbReference type="InterPro" id="IPR029044">
    <property type="entry name" value="Nucleotide-diphossugar_trans"/>
</dbReference>
<proteinExistence type="predicted"/>
<keyword evidence="2" id="KW-0808">Transferase</keyword>
<evidence type="ECO:0000313" key="2">
    <source>
        <dbReference type="EMBL" id="QIO06857.1"/>
    </source>
</evidence>
<dbReference type="InterPro" id="IPR001173">
    <property type="entry name" value="Glyco_trans_2-like"/>
</dbReference>